<evidence type="ECO:0000256" key="4">
    <source>
        <dbReference type="ARBA" id="ARBA00023088"/>
    </source>
</evidence>
<keyword evidence="6" id="KW-0472">Membrane</keyword>
<gene>
    <name evidence="9" type="ORF">JOF54_003084</name>
</gene>
<feature type="compositionally biased region" description="Polar residues" evidence="5">
    <location>
        <begin position="808"/>
        <end position="819"/>
    </location>
</feature>
<feature type="region of interest" description="Disordered" evidence="5">
    <location>
        <begin position="613"/>
        <end position="639"/>
    </location>
</feature>
<proteinExistence type="predicted"/>
<name>A0ABS4ZAS9_9ACTN</name>
<keyword evidence="6" id="KW-0812">Transmembrane</keyword>
<evidence type="ECO:0000313" key="9">
    <source>
        <dbReference type="EMBL" id="MBP2418162.1"/>
    </source>
</evidence>
<feature type="chain" id="PRO_5046937114" description="Gram-positive cocci surface proteins LPxTG domain-containing protein" evidence="7">
    <location>
        <begin position="28"/>
        <end position="2544"/>
    </location>
</feature>
<evidence type="ECO:0000313" key="10">
    <source>
        <dbReference type="Proteomes" id="UP000758168"/>
    </source>
</evidence>
<evidence type="ECO:0000259" key="8">
    <source>
        <dbReference type="PROSITE" id="PS50847"/>
    </source>
</evidence>
<feature type="compositionally biased region" description="Polar residues" evidence="5">
    <location>
        <begin position="1818"/>
        <end position="1827"/>
    </location>
</feature>
<comment type="caution">
    <text evidence="9">The sequence shown here is derived from an EMBL/GenBank/DDBJ whole genome shotgun (WGS) entry which is preliminary data.</text>
</comment>
<feature type="signal peptide" evidence="7">
    <location>
        <begin position="1"/>
        <end position="27"/>
    </location>
</feature>
<feature type="region of interest" description="Disordered" evidence="5">
    <location>
        <begin position="1695"/>
        <end position="1714"/>
    </location>
</feature>
<dbReference type="PROSITE" id="PS50847">
    <property type="entry name" value="GRAM_POS_ANCHORING"/>
    <property type="match status" value="1"/>
</dbReference>
<reference evidence="9 10" key="1">
    <citation type="submission" date="2021-03" db="EMBL/GenBank/DDBJ databases">
        <title>Sequencing the genomes of 1000 actinobacteria strains.</title>
        <authorList>
            <person name="Klenk H.-P."/>
        </authorList>
    </citation>
    <scope>NUCLEOTIDE SEQUENCE [LARGE SCALE GENOMIC DNA]</scope>
    <source>
        <strain evidence="9 10">DSM 12936</strain>
    </source>
</reference>
<dbReference type="RefSeq" id="WP_210057457.1">
    <property type="nucleotide sequence ID" value="NZ_BAAAMH010000010.1"/>
</dbReference>
<feature type="region of interest" description="Disordered" evidence="5">
    <location>
        <begin position="1813"/>
        <end position="1836"/>
    </location>
</feature>
<keyword evidence="1" id="KW-0134">Cell wall</keyword>
<evidence type="ECO:0000256" key="7">
    <source>
        <dbReference type="SAM" id="SignalP"/>
    </source>
</evidence>
<keyword evidence="3 7" id="KW-0732">Signal</keyword>
<dbReference type="Gene3D" id="2.60.40.10">
    <property type="entry name" value="Immunoglobulins"/>
    <property type="match status" value="23"/>
</dbReference>
<keyword evidence="4" id="KW-0572">Peptidoglycan-anchor</keyword>
<feature type="region of interest" description="Disordered" evidence="5">
    <location>
        <begin position="521"/>
        <end position="540"/>
    </location>
</feature>
<keyword evidence="10" id="KW-1185">Reference proteome</keyword>
<dbReference type="InterPro" id="IPR044016">
    <property type="entry name" value="Big_13"/>
</dbReference>
<feature type="region of interest" description="Disordered" evidence="5">
    <location>
        <begin position="2277"/>
        <end position="2300"/>
    </location>
</feature>
<dbReference type="NCBIfam" id="NF033510">
    <property type="entry name" value="Ca_tandemer"/>
    <property type="match status" value="22"/>
</dbReference>
<organism evidence="9 10">
    <name type="scientific">Microlunatus capsulatus</name>
    <dbReference type="NCBI Taxonomy" id="99117"/>
    <lineage>
        <taxon>Bacteria</taxon>
        <taxon>Bacillati</taxon>
        <taxon>Actinomycetota</taxon>
        <taxon>Actinomycetes</taxon>
        <taxon>Propionibacteriales</taxon>
        <taxon>Propionibacteriaceae</taxon>
        <taxon>Microlunatus</taxon>
    </lineage>
</organism>
<evidence type="ECO:0000256" key="2">
    <source>
        <dbReference type="ARBA" id="ARBA00022525"/>
    </source>
</evidence>
<dbReference type="PANTHER" id="PTHR34677">
    <property type="match status" value="1"/>
</dbReference>
<feature type="region of interest" description="Disordered" evidence="5">
    <location>
        <begin position="985"/>
        <end position="1005"/>
    </location>
</feature>
<evidence type="ECO:0000256" key="5">
    <source>
        <dbReference type="SAM" id="MobiDB-lite"/>
    </source>
</evidence>
<evidence type="ECO:0000256" key="3">
    <source>
        <dbReference type="ARBA" id="ARBA00022729"/>
    </source>
</evidence>
<evidence type="ECO:0000256" key="6">
    <source>
        <dbReference type="SAM" id="Phobius"/>
    </source>
</evidence>
<feature type="region of interest" description="Disordered" evidence="5">
    <location>
        <begin position="2186"/>
        <end position="2205"/>
    </location>
</feature>
<dbReference type="Proteomes" id="UP000758168">
    <property type="component" value="Unassembled WGS sequence"/>
</dbReference>
<keyword evidence="6" id="KW-1133">Transmembrane helix</keyword>
<protein>
    <recommendedName>
        <fullName evidence="8">Gram-positive cocci surface proteins LPxTG domain-containing protein</fullName>
    </recommendedName>
</protein>
<dbReference type="InterPro" id="IPR013783">
    <property type="entry name" value="Ig-like_fold"/>
</dbReference>
<feature type="transmembrane region" description="Helical" evidence="6">
    <location>
        <begin position="2520"/>
        <end position="2538"/>
    </location>
</feature>
<keyword evidence="2" id="KW-0964">Secreted</keyword>
<feature type="region of interest" description="Disordered" evidence="5">
    <location>
        <begin position="800"/>
        <end position="825"/>
    </location>
</feature>
<sequence>MKRVVAWLASALLLIGTLFGAALPAAAAPPTETWRAAAGGDAAAVDLAVAGLTLANARLATSQAGTGSQLSPRSSAQSANLGAAVAGLPLAIVGSGQTAPPDHTDPTTATLLGADAVGIGVQTLTTSNLARWSGDATCLPTPVLADSRTSTAGLSVNPLGLADLLTTGVVATEGRTTLASTGGNGLNKAVQSTAVGRLAGASVLGGAVQVAVDGDSTLTARASGTTGGADVTYTPGTVRVTVANVTSVLAAGATRTIDLGLVGRVVITANTPTRTTNGAGTSAEASVSVVTLQIRAGLAVAPLATATVGLVPLRASAVAPAGGIDCPAPKPATPVVTAPADGSLADDATPTFRGTGTAGATVDLTVDGTTTPAATTVDADGRWAVTPTTVLTNASHSVSVTQTLLGATSDRSNVNTFRVDTVAPGAPVLVDPAEGLLTTDDTPTFTGTAEAGSSVEVLLDGQPIGRTDASGSGAVSFTPTTPLDDGTYTATLRATDAAGNTSVRSNAHTFTIDSTAPAVPVVTTPADGSTGTDTTPTYRGTAPANVEVQVFVDGAPLGTTRSDGSGAWTLASTAALDEGEHTVAALTRDAAGNASARSATNTFVVDLTAPEAPVIDEPADGSSTDDTTPELSGTGEPGATVTLRVDGDLVGTAEVDEDGGWSLQLTDALAPGTRTVTAVQADAAGNRSGSASSTFSVDTTAPAAPVITGPADGATFTGPAVTVTGTGEPFARVTVTETGGGASYGPVTVSSSGSWSVVLDDLVDGFYSVRARQVDAAGNTSPASDERTFVVDSEAPDAPVITVPLDGTVTTDRTPTISGTGEPGATLTLTDQRGTEYPVVEVTEFGTWSLVPAADLADGTYAVTATQTDGTQASASSSTVSFTVDGTAPSAPVVVAPENGSATADTTPTVSGTGEAGAAVVVTLGGTALPATTVAGDGTWSVTSTAALPPGPVTASAVQTDPAGNSSPPGTSTFVVDVAAPAPPVIQAPAEGSSTTDATPTVRGTGEAGATVTVTVDGIAAGEALVLEDQTWSLETLRVLDTGGHTVRAVQTDAAGNPSGADSTRFRVDLEAPDRPVVTAPVQGAVLATATPVLRGTGEPGAVVTATVDGSPVGTATVDEDGRWSVQVTDALSATSHVASAVQRDPAGNVSQPAAGVDFSVDVVAPGLPTVVQPGAGTTTRDTTPTVSGAAEAGSTVRVYVDGDLVATTTAGPTGYSVPTSELADGSHTVVVTATDAAGNVSPESAPVTFAVDATAPSVPVVETPAAGATTTATPPISGRADPGSTVTVTLDEDALAPVVADRDGVWTLTPPAPLGEGEHTVTATAADAAGNVSAPSPVVGFVVDLTAPAVPVVAAPADGSATNDTTPTVTGTAEAGATVEVTVDGRVVGSTEAGAGGGWTLTLADPLAAGRHTVAARALDAVGNASALSAVNTFTVDLTAPGAPVVTAPVAGSTVDDATPTVAGTGEAGSTVTVTVDGELVGTAPVDGGGGWTLPLTDALDDGPHTVLAVQTDTAGNSSPATTVSFTVDTEDPAAPVITAPSGEPVLIGPDVVVTGTGESGSTVVVTTGAGTAYGPVPVTAGAWTVTLPGLADGAYVVTAIQTDAGGNASPASDPARFTVDGTAPAAPVVTTPPAGSVTADTTPVVAGTGEASSTVTVRVDGVAVGTAVVADGGAWSLTLTDALLDGPHVVTASQRDAGGSTSAQSSPVSFTVDTGQPAAPVITAPADGSSVGTATPTVTGTGEAGATVRVSVDDQLVGTALVDGNGRWVLALTDPLDEGPHEVFATQADAAGNVSPGVTSTFTVDLQAPAAPVITTPPNGSTTRDTTPRLAGTAEPGAEVRVRLDTTDLDAVTADDQGRWELQVEDALDDGVRTVRATQVDRAGNVSSAATSTFTVDASAPAAPVVLDPADGSVTADATPAFSGTAEPGARVEVRVDGTPVGTTTATQGGTWTLQPGDDVDPLDQGEHEVLAVATDGAGNPSVPSAVNTFTVDTAAPDAPVITAPADGSTTRDRTPLVTGTGEAGAVVTVTVDGTRVGTAAVDEDGRWSLQLTEPLDDGARVIAAGQADEAGNTSDAASVTVTVDGTADAAPVITVPAEDALLTDGDVTVSGTGVDGSRVTVTVGGRTYGPVTVSGGVWSLVVPDLADGPYTATAVQVDPAGNRSAPSTAVPFVVDTAAAPPVITAPADGSRTGDTTPTVSGRGELGATVTVLVDDVVVGTAEVDGDGRWSLELTTPLAEGPHTAEASQVDAAGNTSAVASSTFAVDLTAPAAPVVTEPADGSSTTDTTPVLRGTAEPGASVEVGVDGEVVGTVTATRAGTWSLTLDEPLAPGEHTVGATAVDGAGNRSEPAEEHTFTVVATAATPVITSPVPGTPVTSPVQVCGTGEPGAEIALRDADGTVLGRATVGTDGRWCVTVTLPPGAQTVEAVQTGPDGDTAVSAEVVITVGTGSGDGGNGNGGNGGTGNGNGGTGNGGVGNGNGGSGNGGVGNGGVGNGSAGNGGTGSGPLASTGGPGTLIPLAGLLLVLGGGALLLVRRRRQG</sequence>
<evidence type="ECO:0000256" key="1">
    <source>
        <dbReference type="ARBA" id="ARBA00022512"/>
    </source>
</evidence>
<dbReference type="InterPro" id="IPR019931">
    <property type="entry name" value="LPXTG_anchor"/>
</dbReference>
<feature type="region of interest" description="Disordered" evidence="5">
    <location>
        <begin position="2452"/>
        <end position="2484"/>
    </location>
</feature>
<accession>A0ABS4ZAS9</accession>
<dbReference type="InterPro" id="IPR041498">
    <property type="entry name" value="Big_6"/>
</dbReference>
<dbReference type="Pfam" id="PF19077">
    <property type="entry name" value="Big_13"/>
    <property type="match status" value="19"/>
</dbReference>
<dbReference type="PANTHER" id="PTHR34677:SF3">
    <property type="entry name" value="BACTERIAL IG-LIKE DOMAIN-CONTAINING PROTEIN"/>
    <property type="match status" value="1"/>
</dbReference>
<feature type="domain" description="Gram-positive cocci surface proteins LPxTG" evidence="8">
    <location>
        <begin position="2511"/>
        <end position="2544"/>
    </location>
</feature>
<dbReference type="Pfam" id="PF17936">
    <property type="entry name" value="Big_6"/>
    <property type="match status" value="4"/>
</dbReference>
<dbReference type="EMBL" id="JAGIOB010000001">
    <property type="protein sequence ID" value="MBP2418162.1"/>
    <property type="molecule type" value="Genomic_DNA"/>
</dbReference>
<feature type="compositionally biased region" description="Polar residues" evidence="5">
    <location>
        <begin position="621"/>
        <end position="631"/>
    </location>
</feature>